<feature type="domain" description="SAWADEE" evidence="2">
    <location>
        <begin position="214"/>
        <end position="338"/>
    </location>
</feature>
<feature type="region of interest" description="Disordered" evidence="1">
    <location>
        <begin position="100"/>
        <end position="222"/>
    </location>
</feature>
<evidence type="ECO:0000259" key="2">
    <source>
        <dbReference type="Pfam" id="PF16719"/>
    </source>
</evidence>
<protein>
    <recommendedName>
        <fullName evidence="2">SAWADEE domain-containing protein</fullName>
    </recommendedName>
</protein>
<organism evidence="3 4">
    <name type="scientific">Microthlaspi erraticum</name>
    <dbReference type="NCBI Taxonomy" id="1685480"/>
    <lineage>
        <taxon>Eukaryota</taxon>
        <taxon>Viridiplantae</taxon>
        <taxon>Streptophyta</taxon>
        <taxon>Embryophyta</taxon>
        <taxon>Tracheophyta</taxon>
        <taxon>Spermatophyta</taxon>
        <taxon>Magnoliopsida</taxon>
        <taxon>eudicotyledons</taxon>
        <taxon>Gunneridae</taxon>
        <taxon>Pentapetalae</taxon>
        <taxon>rosids</taxon>
        <taxon>malvids</taxon>
        <taxon>Brassicales</taxon>
        <taxon>Brassicaceae</taxon>
        <taxon>Coluteocarpeae</taxon>
        <taxon>Microthlaspi</taxon>
    </lineage>
</organism>
<feature type="compositionally biased region" description="Polar residues" evidence="1">
    <location>
        <begin position="145"/>
        <end position="159"/>
    </location>
</feature>
<name>A0A6D2IJW8_9BRAS</name>
<keyword evidence="4" id="KW-1185">Reference proteome</keyword>
<proteinExistence type="predicted"/>
<evidence type="ECO:0000313" key="3">
    <source>
        <dbReference type="EMBL" id="CAA7028620.1"/>
    </source>
</evidence>
<dbReference type="Proteomes" id="UP000467841">
    <property type="component" value="Unassembled WGS sequence"/>
</dbReference>
<sequence length="345" mass="38407">MDATTNGSSPSFTEFTLAEIVDMEIMYKAYGDQSLNQDFCQTLACSFSCDVNRRGKSFITGKQVQSWFQWKTNQPNQAESMAKPSPPEILDLSKLSAARNAKNVGSSVQKQKGKTSDGKASDVQNQAESKSKPSPREIPDLSKLSLATNAQNAESSVQKQKGKASDGKASDVQNQAESKAKPSPPENLDLSKLNAARNAQNAGSSVQKQKGKPSYEAKSEKDGAWYDVDSFQSYRTLDTGEEEARVRFSGYGSQDDEWLNVEKSVRKRSVAVEPSECGKVKVGDLLVCWQEREDEAVYRDAHVEYIERRVHDHKDCSCVFIVRFDSDNTEEQMGIDKIWRRPDAE</sequence>
<feature type="compositionally biased region" description="Basic and acidic residues" evidence="1">
    <location>
        <begin position="129"/>
        <end position="140"/>
    </location>
</feature>
<reference evidence="3" key="1">
    <citation type="submission" date="2020-01" db="EMBL/GenBank/DDBJ databases">
        <authorList>
            <person name="Mishra B."/>
        </authorList>
    </citation>
    <scope>NUCLEOTIDE SEQUENCE [LARGE SCALE GENOMIC DNA]</scope>
</reference>
<dbReference type="InterPro" id="IPR039276">
    <property type="entry name" value="SHH1/2"/>
</dbReference>
<feature type="compositionally biased region" description="Polar residues" evidence="1">
    <location>
        <begin position="197"/>
        <end position="208"/>
    </location>
</feature>
<dbReference type="PANTHER" id="PTHR33827:SF2">
    <property type="entry name" value="PROTEIN SAWADEE HOMEODOMAIN HOMOLOG 1"/>
    <property type="match status" value="1"/>
</dbReference>
<evidence type="ECO:0000256" key="1">
    <source>
        <dbReference type="SAM" id="MobiDB-lite"/>
    </source>
</evidence>
<evidence type="ECO:0000313" key="4">
    <source>
        <dbReference type="Proteomes" id="UP000467841"/>
    </source>
</evidence>
<dbReference type="InterPro" id="IPR032001">
    <property type="entry name" value="SAWADEE_dom"/>
</dbReference>
<dbReference type="GO" id="GO:0003682">
    <property type="term" value="F:chromatin binding"/>
    <property type="evidence" value="ECO:0007669"/>
    <property type="project" value="InterPro"/>
</dbReference>
<gene>
    <name evidence="3" type="ORF">MERR_LOCUS15855</name>
</gene>
<dbReference type="Gene3D" id="2.30.30.140">
    <property type="match status" value="1"/>
</dbReference>
<dbReference type="Gene3D" id="2.40.50.40">
    <property type="match status" value="1"/>
</dbReference>
<dbReference type="OrthoDB" id="1885884at2759"/>
<dbReference type="PANTHER" id="PTHR33827">
    <property type="entry name" value="PROTEIN SAWADEE HOMEODOMAIN HOMOLOG 2"/>
    <property type="match status" value="1"/>
</dbReference>
<feature type="compositionally biased region" description="Basic and acidic residues" evidence="1">
    <location>
        <begin position="213"/>
        <end position="222"/>
    </location>
</feature>
<accession>A0A6D2IJW8</accession>
<dbReference type="AlphaFoldDB" id="A0A6D2IJW8"/>
<dbReference type="Pfam" id="PF16719">
    <property type="entry name" value="SAWADEE"/>
    <property type="match status" value="1"/>
</dbReference>
<dbReference type="EMBL" id="CACVBM020001071">
    <property type="protein sequence ID" value="CAA7028620.1"/>
    <property type="molecule type" value="Genomic_DNA"/>
</dbReference>
<comment type="caution">
    <text evidence="3">The sequence shown here is derived from an EMBL/GenBank/DDBJ whole genome shotgun (WGS) entry which is preliminary data.</text>
</comment>